<dbReference type="InterPro" id="IPR010982">
    <property type="entry name" value="Lambda_DNA-bd_dom_sf"/>
</dbReference>
<organism evidence="3 4">
    <name type="scientific">Streptomyces lanatus</name>
    <dbReference type="NCBI Taxonomy" id="66900"/>
    <lineage>
        <taxon>Bacteria</taxon>
        <taxon>Bacillati</taxon>
        <taxon>Actinomycetota</taxon>
        <taxon>Actinomycetes</taxon>
        <taxon>Kitasatosporales</taxon>
        <taxon>Streptomycetaceae</taxon>
        <taxon>Streptomyces</taxon>
    </lineage>
</organism>
<dbReference type="SUPFAM" id="SSF52540">
    <property type="entry name" value="P-loop containing nucleoside triphosphate hydrolases"/>
    <property type="match status" value="1"/>
</dbReference>
<accession>A0ABV1XJH1</accession>
<name>A0ABV1XJH1_9ACTN</name>
<dbReference type="RefSeq" id="WP_190068545.1">
    <property type="nucleotide sequence ID" value="NZ_BNBM01000002.1"/>
</dbReference>
<gene>
    <name evidence="3" type="ORF">ABT384_03715</name>
</gene>
<dbReference type="InterPro" id="IPR027417">
    <property type="entry name" value="P-loop_NTPase"/>
</dbReference>
<keyword evidence="1" id="KW-0812">Transmembrane</keyword>
<proteinExistence type="predicted"/>
<dbReference type="InterPro" id="IPR049052">
    <property type="entry name" value="nSTAND1"/>
</dbReference>
<dbReference type="Gene3D" id="1.10.260.40">
    <property type="entry name" value="lambda repressor-like DNA-binding domains"/>
    <property type="match status" value="1"/>
</dbReference>
<dbReference type="Pfam" id="PF20703">
    <property type="entry name" value="nSTAND1"/>
    <property type="match status" value="1"/>
</dbReference>
<reference evidence="3 4" key="1">
    <citation type="submission" date="2024-06" db="EMBL/GenBank/DDBJ databases">
        <title>The Natural Products Discovery Center: Release of the First 8490 Sequenced Strains for Exploring Actinobacteria Biosynthetic Diversity.</title>
        <authorList>
            <person name="Kalkreuter E."/>
            <person name="Kautsar S.A."/>
            <person name="Yang D."/>
            <person name="Bader C.D."/>
            <person name="Teijaro C.N."/>
            <person name="Fluegel L."/>
            <person name="Davis C.M."/>
            <person name="Simpson J.R."/>
            <person name="Lauterbach L."/>
            <person name="Steele A.D."/>
            <person name="Gui C."/>
            <person name="Meng S."/>
            <person name="Li G."/>
            <person name="Viehrig K."/>
            <person name="Ye F."/>
            <person name="Su P."/>
            <person name="Kiefer A.F."/>
            <person name="Nichols A."/>
            <person name="Cepeda A.J."/>
            <person name="Yan W."/>
            <person name="Fan B."/>
            <person name="Jiang Y."/>
            <person name="Adhikari A."/>
            <person name="Zheng C.-J."/>
            <person name="Schuster L."/>
            <person name="Cowan T.M."/>
            <person name="Smanski M.J."/>
            <person name="Chevrette M.G."/>
            <person name="De Carvalho L.P.S."/>
            <person name="Shen B."/>
        </authorList>
    </citation>
    <scope>NUCLEOTIDE SEQUENCE [LARGE SCALE GENOMIC DNA]</scope>
    <source>
        <strain evidence="3 4">NPDC000155</strain>
    </source>
</reference>
<evidence type="ECO:0000313" key="4">
    <source>
        <dbReference type="Proteomes" id="UP001486207"/>
    </source>
</evidence>
<dbReference type="Gene3D" id="3.40.50.300">
    <property type="entry name" value="P-loop containing nucleotide triphosphate hydrolases"/>
    <property type="match status" value="1"/>
</dbReference>
<protein>
    <submittedName>
        <fullName evidence="3">Helix-turn-helix domain-containing protein</fullName>
    </submittedName>
</protein>
<dbReference type="Proteomes" id="UP001486207">
    <property type="component" value="Unassembled WGS sequence"/>
</dbReference>
<feature type="domain" description="HTH cro/C1-type" evidence="2">
    <location>
        <begin position="22"/>
        <end position="77"/>
    </location>
</feature>
<dbReference type="SMART" id="SM00530">
    <property type="entry name" value="HTH_XRE"/>
    <property type="match status" value="1"/>
</dbReference>
<sequence>MGRRERELDPDEGPVQHLAHELRRLREKAGSPSYRELARRAGYSAPTLSEAAAGRRLPSLQVTLAYARACGADQAEWETRWRAVSAGAEQEAAATADDTAPAPYRGLTRYGADDRDLFFGRDPEIERLLRLTAEHRFAALVGASGSGKSSLLRAGLVPALREGDGITGLRPAAVRICTPGPDPVRDRRALLAPVEGVEGDTVVLVDQFEELFTLCQEPARRREFIEMLLTARAADSRLRVLIAVRADFFGHCADHQGLAEAVNDAHLLVSGMSVERLREAIVRPAGAAGLLVERAVTERILAEVADEPGGLPLMSHTLLELWRRRKGKRLTLAAYETIGGVRGAVAHTAEEVFERLEPAEAASARATLLRLISPGEGGPDTRRPVPRAELQATGAAALVLERLVAARLVTADGDSVELAHEALITAWPRLRQWVEDERERLRLHRRLTEAAKVWEGLDRDAGALYRGTLLRAARAEFMTDSGTPAPELNAVEAAFLAASVAEDERALREAARSARRVEVLMTLLVVVVMSALTSWVVWFFTREHP</sequence>
<dbReference type="PROSITE" id="PS50943">
    <property type="entry name" value="HTH_CROC1"/>
    <property type="match status" value="1"/>
</dbReference>
<dbReference type="InterPro" id="IPR001387">
    <property type="entry name" value="Cro/C1-type_HTH"/>
</dbReference>
<feature type="transmembrane region" description="Helical" evidence="1">
    <location>
        <begin position="517"/>
        <end position="540"/>
    </location>
</feature>
<evidence type="ECO:0000259" key="2">
    <source>
        <dbReference type="PROSITE" id="PS50943"/>
    </source>
</evidence>
<keyword evidence="1" id="KW-1133">Transmembrane helix</keyword>
<dbReference type="CDD" id="cd00093">
    <property type="entry name" value="HTH_XRE"/>
    <property type="match status" value="1"/>
</dbReference>
<dbReference type="SUPFAM" id="SSF47413">
    <property type="entry name" value="lambda repressor-like DNA-binding domains"/>
    <property type="match status" value="1"/>
</dbReference>
<evidence type="ECO:0000313" key="3">
    <source>
        <dbReference type="EMBL" id="MER7371752.1"/>
    </source>
</evidence>
<evidence type="ECO:0000256" key="1">
    <source>
        <dbReference type="SAM" id="Phobius"/>
    </source>
</evidence>
<dbReference type="EMBL" id="JBEPFB010000001">
    <property type="protein sequence ID" value="MER7371752.1"/>
    <property type="molecule type" value="Genomic_DNA"/>
</dbReference>
<dbReference type="Pfam" id="PF13560">
    <property type="entry name" value="HTH_31"/>
    <property type="match status" value="1"/>
</dbReference>
<keyword evidence="1" id="KW-0472">Membrane</keyword>
<comment type="caution">
    <text evidence="3">The sequence shown here is derived from an EMBL/GenBank/DDBJ whole genome shotgun (WGS) entry which is preliminary data.</text>
</comment>
<keyword evidence="4" id="KW-1185">Reference proteome</keyword>